<dbReference type="Proteomes" id="UP000316714">
    <property type="component" value="Unassembled WGS sequence"/>
</dbReference>
<protein>
    <submittedName>
        <fullName evidence="2">Uncharacterized protein</fullName>
    </submittedName>
</protein>
<feature type="transmembrane region" description="Helical" evidence="1">
    <location>
        <begin position="103"/>
        <end position="121"/>
    </location>
</feature>
<feature type="transmembrane region" description="Helical" evidence="1">
    <location>
        <begin position="76"/>
        <end position="96"/>
    </location>
</feature>
<name>A0A5C5VD23_9BACT</name>
<dbReference type="EMBL" id="SIHJ01000001">
    <property type="protein sequence ID" value="TWT35847.1"/>
    <property type="molecule type" value="Genomic_DNA"/>
</dbReference>
<comment type="caution">
    <text evidence="2">The sequence shown here is derived from an EMBL/GenBank/DDBJ whole genome shotgun (WGS) entry which is preliminary data.</text>
</comment>
<evidence type="ECO:0000313" key="2">
    <source>
        <dbReference type="EMBL" id="TWT35847.1"/>
    </source>
</evidence>
<keyword evidence="1" id="KW-0472">Membrane</keyword>
<organism evidence="2 3">
    <name type="scientific">Posidoniimonas corsicana</name>
    <dbReference type="NCBI Taxonomy" id="1938618"/>
    <lineage>
        <taxon>Bacteria</taxon>
        <taxon>Pseudomonadati</taxon>
        <taxon>Planctomycetota</taxon>
        <taxon>Planctomycetia</taxon>
        <taxon>Pirellulales</taxon>
        <taxon>Lacipirellulaceae</taxon>
        <taxon>Posidoniimonas</taxon>
    </lineage>
</organism>
<dbReference type="RefSeq" id="WP_146562301.1">
    <property type="nucleotide sequence ID" value="NZ_SIHJ01000001.1"/>
</dbReference>
<proteinExistence type="predicted"/>
<evidence type="ECO:0000256" key="1">
    <source>
        <dbReference type="SAM" id="Phobius"/>
    </source>
</evidence>
<accession>A0A5C5VD23</accession>
<keyword evidence="1" id="KW-0812">Transmembrane</keyword>
<keyword evidence="1" id="KW-1133">Transmembrane helix</keyword>
<feature type="transmembrane region" description="Helical" evidence="1">
    <location>
        <begin position="141"/>
        <end position="163"/>
    </location>
</feature>
<dbReference type="AlphaFoldDB" id="A0A5C5VD23"/>
<reference evidence="2 3" key="1">
    <citation type="submission" date="2019-02" db="EMBL/GenBank/DDBJ databases">
        <title>Deep-cultivation of Planctomycetes and their phenomic and genomic characterization uncovers novel biology.</title>
        <authorList>
            <person name="Wiegand S."/>
            <person name="Jogler M."/>
            <person name="Boedeker C."/>
            <person name="Pinto D."/>
            <person name="Vollmers J."/>
            <person name="Rivas-Marin E."/>
            <person name="Kohn T."/>
            <person name="Peeters S.H."/>
            <person name="Heuer A."/>
            <person name="Rast P."/>
            <person name="Oberbeckmann S."/>
            <person name="Bunk B."/>
            <person name="Jeske O."/>
            <person name="Meyerdierks A."/>
            <person name="Storesund J.E."/>
            <person name="Kallscheuer N."/>
            <person name="Luecker S."/>
            <person name="Lage O.M."/>
            <person name="Pohl T."/>
            <person name="Merkel B.J."/>
            <person name="Hornburger P."/>
            <person name="Mueller R.-W."/>
            <person name="Bruemmer F."/>
            <person name="Labrenz M."/>
            <person name="Spormann A.M."/>
            <person name="Op Den Camp H."/>
            <person name="Overmann J."/>
            <person name="Amann R."/>
            <person name="Jetten M.S.M."/>
            <person name="Mascher T."/>
            <person name="Medema M.H."/>
            <person name="Devos D.P."/>
            <person name="Kaster A.-K."/>
            <person name="Ovreas L."/>
            <person name="Rohde M."/>
            <person name="Galperin M.Y."/>
            <person name="Jogler C."/>
        </authorList>
    </citation>
    <scope>NUCLEOTIDE SEQUENCE [LARGE SCALE GENOMIC DNA]</scope>
    <source>
        <strain evidence="2 3">KOR34</strain>
    </source>
</reference>
<keyword evidence="3" id="KW-1185">Reference proteome</keyword>
<gene>
    <name evidence="2" type="ORF">KOR34_07420</name>
</gene>
<evidence type="ECO:0000313" key="3">
    <source>
        <dbReference type="Proteomes" id="UP000316714"/>
    </source>
</evidence>
<sequence>MWQSTRIFDAADRRRRARLRKFRQFRLRSLVWLLTVAALCSALAGQWGDVIAARAAFRWKQMLTSMSTEPAADVLLLAACVSGLLVGCTLACLVSLLNEPRGFRVVAVLTCLAIPALVAAIGMDSAALDDTHLKDLEAPQAARAGLLWFVCVAPASAAIGWYGSATRKS</sequence>